<dbReference type="RefSeq" id="WP_084290232.1">
    <property type="nucleotide sequence ID" value="NZ_FWYB01000008.1"/>
</dbReference>
<dbReference type="Proteomes" id="UP000192678">
    <property type="component" value="Unassembled WGS sequence"/>
</dbReference>
<name>A0A1W2DUE0_9SPHI</name>
<keyword evidence="4" id="KW-1185">Reference proteome</keyword>
<dbReference type="Gene3D" id="3.10.129.10">
    <property type="entry name" value="Hotdog Thioesterase"/>
    <property type="match status" value="1"/>
</dbReference>
<keyword evidence="2 3" id="KW-0378">Hydrolase</keyword>
<sequence length="135" mass="15778">MYTHSTKVRVRYGETDQMGYVYYGNYAEYYEVARVEMLRSLGMDYASMENNGVMLPVLELNCKYIKPALYDQEITIITTIQDLPGVRIHFKYELFNDAEELINIGNTTLVFVDMIKNRPCAPPESFLEKLRGYFN</sequence>
<evidence type="ECO:0000256" key="2">
    <source>
        <dbReference type="ARBA" id="ARBA00022801"/>
    </source>
</evidence>
<dbReference type="InterPro" id="IPR029069">
    <property type="entry name" value="HotDog_dom_sf"/>
</dbReference>
<dbReference type="NCBIfam" id="TIGR00051">
    <property type="entry name" value="YbgC/FadM family acyl-CoA thioesterase"/>
    <property type="match status" value="1"/>
</dbReference>
<dbReference type="InterPro" id="IPR050563">
    <property type="entry name" value="4-hydroxybenzoyl-CoA_TE"/>
</dbReference>
<dbReference type="STRING" id="475255.SAMN04488101_108137"/>
<dbReference type="GO" id="GO:0047617">
    <property type="term" value="F:fatty acyl-CoA hydrolase activity"/>
    <property type="evidence" value="ECO:0007669"/>
    <property type="project" value="TreeGrafter"/>
</dbReference>
<dbReference type="OrthoDB" id="9800856at2"/>
<comment type="similarity">
    <text evidence="1">Belongs to the 4-hydroxybenzoyl-CoA thioesterase family.</text>
</comment>
<protein>
    <submittedName>
        <fullName evidence="3">Acyl-CoA thioester hydrolase</fullName>
    </submittedName>
</protein>
<dbReference type="SUPFAM" id="SSF54637">
    <property type="entry name" value="Thioesterase/thiol ester dehydrase-isomerase"/>
    <property type="match status" value="1"/>
</dbReference>
<gene>
    <name evidence="3" type="ORF">SAMN04488101_108137</name>
</gene>
<evidence type="ECO:0000256" key="1">
    <source>
        <dbReference type="ARBA" id="ARBA00005953"/>
    </source>
</evidence>
<dbReference type="EMBL" id="FWYB01000008">
    <property type="protein sequence ID" value="SMD01145.1"/>
    <property type="molecule type" value="Genomic_DNA"/>
</dbReference>
<organism evidence="3 4">
    <name type="scientific">Pedobacter nyackensis</name>
    <dbReference type="NCBI Taxonomy" id="475255"/>
    <lineage>
        <taxon>Bacteria</taxon>
        <taxon>Pseudomonadati</taxon>
        <taxon>Bacteroidota</taxon>
        <taxon>Sphingobacteriia</taxon>
        <taxon>Sphingobacteriales</taxon>
        <taxon>Sphingobacteriaceae</taxon>
        <taxon>Pedobacter</taxon>
    </lineage>
</organism>
<dbReference type="Pfam" id="PF13279">
    <property type="entry name" value="4HBT_2"/>
    <property type="match status" value="1"/>
</dbReference>
<dbReference type="PANTHER" id="PTHR31793:SF27">
    <property type="entry name" value="NOVEL THIOESTERASE SUPERFAMILY DOMAIN AND SAPOSIN A-TYPE DOMAIN CONTAINING PROTEIN (0610012H03RIK)"/>
    <property type="match status" value="1"/>
</dbReference>
<accession>A0A1W2DUE0</accession>
<proteinExistence type="inferred from homology"/>
<dbReference type="CDD" id="cd00586">
    <property type="entry name" value="4HBT"/>
    <property type="match status" value="1"/>
</dbReference>
<dbReference type="InterPro" id="IPR006684">
    <property type="entry name" value="YbgC/YbaW"/>
</dbReference>
<dbReference type="PANTHER" id="PTHR31793">
    <property type="entry name" value="4-HYDROXYBENZOYL-COA THIOESTERASE FAMILY MEMBER"/>
    <property type="match status" value="1"/>
</dbReference>
<evidence type="ECO:0000313" key="4">
    <source>
        <dbReference type="Proteomes" id="UP000192678"/>
    </source>
</evidence>
<reference evidence="3 4" key="1">
    <citation type="submission" date="2017-04" db="EMBL/GenBank/DDBJ databases">
        <authorList>
            <person name="Afonso C.L."/>
            <person name="Miller P.J."/>
            <person name="Scott M.A."/>
            <person name="Spackman E."/>
            <person name="Goraichik I."/>
            <person name="Dimitrov K.M."/>
            <person name="Suarez D.L."/>
            <person name="Swayne D.E."/>
        </authorList>
    </citation>
    <scope>NUCLEOTIDE SEQUENCE [LARGE SCALE GENOMIC DNA]</scope>
    <source>
        <strain evidence="3 4">DSM 19625</strain>
    </source>
</reference>
<dbReference type="AlphaFoldDB" id="A0A1W2DUE0"/>
<evidence type="ECO:0000313" key="3">
    <source>
        <dbReference type="EMBL" id="SMD01145.1"/>
    </source>
</evidence>
<dbReference type="PIRSF" id="PIRSF003230">
    <property type="entry name" value="YbgC"/>
    <property type="match status" value="1"/>
</dbReference>